<sequence length="129" mass="14557">MNTYCSLRRRRCRYILYISCCSPLTQAISAVEAEMQELLLYFPHLGTRETTQKPVSSQRFSEVRRLSALQTITAPCTFVLSHFSLTNTISGYVLTAWVGLRVWVGSLEISNQSSVSGVQEDAERGMTVR</sequence>
<dbReference type="Proteomes" id="UP000886523">
    <property type="component" value="Unassembled WGS sequence"/>
</dbReference>
<accession>A0A9P6DZL4</accession>
<keyword evidence="2" id="KW-1185">Reference proteome</keyword>
<gene>
    <name evidence="1" type="ORF">BS47DRAFT_571328</name>
</gene>
<reference evidence="1" key="1">
    <citation type="journal article" date="2020" name="Nat. Commun.">
        <title>Large-scale genome sequencing of mycorrhizal fungi provides insights into the early evolution of symbiotic traits.</title>
        <authorList>
            <person name="Miyauchi S."/>
            <person name="Kiss E."/>
            <person name="Kuo A."/>
            <person name="Drula E."/>
            <person name="Kohler A."/>
            <person name="Sanchez-Garcia M."/>
            <person name="Morin E."/>
            <person name="Andreopoulos B."/>
            <person name="Barry K.W."/>
            <person name="Bonito G."/>
            <person name="Buee M."/>
            <person name="Carver A."/>
            <person name="Chen C."/>
            <person name="Cichocki N."/>
            <person name="Clum A."/>
            <person name="Culley D."/>
            <person name="Crous P.W."/>
            <person name="Fauchery L."/>
            <person name="Girlanda M."/>
            <person name="Hayes R.D."/>
            <person name="Keri Z."/>
            <person name="LaButti K."/>
            <person name="Lipzen A."/>
            <person name="Lombard V."/>
            <person name="Magnuson J."/>
            <person name="Maillard F."/>
            <person name="Murat C."/>
            <person name="Nolan M."/>
            <person name="Ohm R.A."/>
            <person name="Pangilinan J."/>
            <person name="Pereira M.F."/>
            <person name="Perotto S."/>
            <person name="Peter M."/>
            <person name="Pfister S."/>
            <person name="Riley R."/>
            <person name="Sitrit Y."/>
            <person name="Stielow J.B."/>
            <person name="Szollosi G."/>
            <person name="Zifcakova L."/>
            <person name="Stursova M."/>
            <person name="Spatafora J.W."/>
            <person name="Tedersoo L."/>
            <person name="Vaario L.M."/>
            <person name="Yamada A."/>
            <person name="Yan M."/>
            <person name="Wang P."/>
            <person name="Xu J."/>
            <person name="Bruns T."/>
            <person name="Baldrian P."/>
            <person name="Vilgalys R."/>
            <person name="Dunand C."/>
            <person name="Henrissat B."/>
            <person name="Grigoriev I.V."/>
            <person name="Hibbett D."/>
            <person name="Nagy L.G."/>
            <person name="Martin F.M."/>
        </authorList>
    </citation>
    <scope>NUCLEOTIDE SEQUENCE</scope>
    <source>
        <strain evidence="1">UP504</strain>
    </source>
</reference>
<name>A0A9P6DZL4_9AGAM</name>
<organism evidence="1 2">
    <name type="scientific">Hydnum rufescens UP504</name>
    <dbReference type="NCBI Taxonomy" id="1448309"/>
    <lineage>
        <taxon>Eukaryota</taxon>
        <taxon>Fungi</taxon>
        <taxon>Dikarya</taxon>
        <taxon>Basidiomycota</taxon>
        <taxon>Agaricomycotina</taxon>
        <taxon>Agaricomycetes</taxon>
        <taxon>Cantharellales</taxon>
        <taxon>Hydnaceae</taxon>
        <taxon>Hydnum</taxon>
    </lineage>
</organism>
<proteinExistence type="predicted"/>
<dbReference type="EMBL" id="MU128934">
    <property type="protein sequence ID" value="KAF9517134.1"/>
    <property type="molecule type" value="Genomic_DNA"/>
</dbReference>
<comment type="caution">
    <text evidence="1">The sequence shown here is derived from an EMBL/GenBank/DDBJ whole genome shotgun (WGS) entry which is preliminary data.</text>
</comment>
<evidence type="ECO:0000313" key="1">
    <source>
        <dbReference type="EMBL" id="KAF9517134.1"/>
    </source>
</evidence>
<protein>
    <submittedName>
        <fullName evidence="1">Uncharacterized protein</fullName>
    </submittedName>
</protein>
<evidence type="ECO:0000313" key="2">
    <source>
        <dbReference type="Proteomes" id="UP000886523"/>
    </source>
</evidence>
<dbReference type="AlphaFoldDB" id="A0A9P6DZL4"/>